<keyword evidence="4" id="KW-1185">Reference proteome</keyword>
<evidence type="ECO:0000313" key="1">
    <source>
        <dbReference type="EMBL" id="KAF7571900.1"/>
    </source>
</evidence>
<evidence type="ECO:0000313" key="3">
    <source>
        <dbReference type="Proteomes" id="UP000245464"/>
    </source>
</evidence>
<reference evidence="1 3" key="1">
    <citation type="journal article" date="2018" name="BMC Genomics">
        <title>Comparative genomics of the wheat fungal pathogen Pyrenophora tritici-repentis reveals chromosomal variations and genome plasticity.</title>
        <authorList>
            <person name="Moolhuijzen P."/>
            <person name="See P.T."/>
            <person name="Hane J.K."/>
            <person name="Shi G."/>
            <person name="Liu Z."/>
            <person name="Oliver R.P."/>
            <person name="Moffat C.S."/>
        </authorList>
    </citation>
    <scope>NUCLEOTIDE SEQUENCE [LARGE SCALE GENOMIC DNA]</scope>
    <source>
        <strain evidence="1">M4</strain>
    </source>
</reference>
<dbReference type="AlphaFoldDB" id="A0A2W1FUS7"/>
<organism evidence="1 3">
    <name type="scientific">Pyrenophora tritici-repentis</name>
    <dbReference type="NCBI Taxonomy" id="45151"/>
    <lineage>
        <taxon>Eukaryota</taxon>
        <taxon>Fungi</taxon>
        <taxon>Dikarya</taxon>
        <taxon>Ascomycota</taxon>
        <taxon>Pezizomycotina</taxon>
        <taxon>Dothideomycetes</taxon>
        <taxon>Pleosporomycetidae</taxon>
        <taxon>Pleosporales</taxon>
        <taxon>Pleosporineae</taxon>
        <taxon>Pleosporaceae</taxon>
        <taxon>Pyrenophora</taxon>
    </lineage>
</organism>
<dbReference type="EMBL" id="NQIK02000004">
    <property type="protein sequence ID" value="KAF7571900.1"/>
    <property type="molecule type" value="Genomic_DNA"/>
</dbReference>
<reference evidence="2" key="3">
    <citation type="journal article" date="2022" name="bioRxiv">
        <title>A global pangenome for the wheat fungal pathogen Pyrenophora tritici-repentis and prediction of effector protein structural homology.</title>
        <authorList>
            <person name="Moolhuijzen P."/>
            <person name="See P.T."/>
            <person name="Shi G."/>
            <person name="Powell H.R."/>
            <person name="Cockram J."/>
            <person name="Jorgensen L.N."/>
            <person name="Benslimane H."/>
            <person name="Strelkov S.E."/>
            <person name="Turner J."/>
            <person name="Liu Z."/>
            <person name="Moffat C.S."/>
        </authorList>
    </citation>
    <scope>NUCLEOTIDE SEQUENCE</scope>
    <source>
        <strain evidence="2">86-124</strain>
    </source>
</reference>
<proteinExistence type="predicted"/>
<dbReference type="EMBL" id="NRDI02000004">
    <property type="protein sequence ID" value="KAI1517209.1"/>
    <property type="molecule type" value="Genomic_DNA"/>
</dbReference>
<sequence>MNYFDMWAWLFRVRNDIRHTKKSTQTTLNRKAAQKATVGKVQEALAPDTQASTTDEKLDVYKRTGHILDNYAASLQIEAETISAVTELATQILKETPTIIDKINNNLPNSIAHYNSKRDPVPEHPVTDIDQEISSFNALYDKLMTTEVKLAVLGAFCPSIHCARIS</sequence>
<evidence type="ECO:0000313" key="4">
    <source>
        <dbReference type="Proteomes" id="UP000249757"/>
    </source>
</evidence>
<dbReference type="Proteomes" id="UP000245464">
    <property type="component" value="Chromosome 4"/>
</dbReference>
<reference evidence="2" key="2">
    <citation type="submission" date="2021-05" db="EMBL/GenBank/DDBJ databases">
        <authorList>
            <person name="Moolhuijzen P.M."/>
            <person name="Moffat C.S."/>
        </authorList>
    </citation>
    <scope>NUCLEOTIDE SEQUENCE</scope>
    <source>
        <strain evidence="2">86-124</strain>
    </source>
</reference>
<protein>
    <submittedName>
        <fullName evidence="1">Uncharacterized protein</fullName>
    </submittedName>
</protein>
<name>A0A2W1FUS7_9PLEO</name>
<comment type="caution">
    <text evidence="1">The sequence shown here is derived from an EMBL/GenBank/DDBJ whole genome shotgun (WGS) entry which is preliminary data.</text>
</comment>
<dbReference type="Proteomes" id="UP000249757">
    <property type="component" value="Unassembled WGS sequence"/>
</dbReference>
<reference evidence="4" key="4">
    <citation type="journal article" date="2022" name="Microb. Genom.">
        <title>A global pangenome for the wheat fungal pathogen Pyrenophora tritici-repentis and prediction of effector protein structural homology.</title>
        <authorList>
            <person name="Moolhuijzen P.M."/>
            <person name="See P.T."/>
            <person name="Shi G."/>
            <person name="Powell H.R."/>
            <person name="Cockram J."/>
            <person name="Jorgensen L.N."/>
            <person name="Benslimane H."/>
            <person name="Strelkov S.E."/>
            <person name="Turner J."/>
            <person name="Liu Z."/>
            <person name="Moffat C.S."/>
        </authorList>
    </citation>
    <scope>NUCLEOTIDE SEQUENCE [LARGE SCALE GENOMIC DNA]</scope>
</reference>
<accession>A0A2W1FUS7</accession>
<gene>
    <name evidence="2" type="ORF">Ptr86124_004146</name>
    <name evidence="1" type="ORF">PtrM4_094000</name>
</gene>
<evidence type="ECO:0000313" key="2">
    <source>
        <dbReference type="EMBL" id="KAI1517209.1"/>
    </source>
</evidence>